<evidence type="ECO:0000256" key="1">
    <source>
        <dbReference type="SAM" id="MobiDB-lite"/>
    </source>
</evidence>
<feature type="region of interest" description="Disordered" evidence="1">
    <location>
        <begin position="75"/>
        <end position="129"/>
    </location>
</feature>
<gene>
    <name evidence="2" type="ORF">AVDCRST_MAG67-3264</name>
</gene>
<feature type="region of interest" description="Disordered" evidence="1">
    <location>
        <begin position="223"/>
        <end position="300"/>
    </location>
</feature>
<feature type="non-terminal residue" evidence="2">
    <location>
        <position position="1"/>
    </location>
</feature>
<feature type="compositionally biased region" description="Basic residues" evidence="1">
    <location>
        <begin position="259"/>
        <end position="300"/>
    </location>
</feature>
<accession>A0A6J4TCZ2</accession>
<sequence>ESSLRNSSSAALRVRVEPGVPLQAPRLLDRLHGRHPPPVPHRPLAVEPALVCARHARRAGRLVAARRRDLARPALGRAGGALRRPRATRSDGRPAVRLQRRTAPVVGPRDDRRRPDPARHHAARQPRRLLLVLRDGDDRLRGRPVRARRAVHHGQAARRPRRAPRHHARGRGRHPLRRLQPWRQGADRHRRRRRRARRDPQPVDVGCRDRLCRRLLRLRPVAAGRRRDPGDRDHGHGGEHRDDRRRDHRLRRPAPERRLWHRAAGHRVRARDRRLRAHARAGARRARRSRRARARRLRGV</sequence>
<organism evidence="2">
    <name type="scientific">uncultured Solirubrobacteraceae bacterium</name>
    <dbReference type="NCBI Taxonomy" id="1162706"/>
    <lineage>
        <taxon>Bacteria</taxon>
        <taxon>Bacillati</taxon>
        <taxon>Actinomycetota</taxon>
        <taxon>Thermoleophilia</taxon>
        <taxon>Solirubrobacterales</taxon>
        <taxon>Solirubrobacteraceae</taxon>
        <taxon>environmental samples</taxon>
    </lineage>
</organism>
<evidence type="ECO:0000313" key="2">
    <source>
        <dbReference type="EMBL" id="CAA9520176.1"/>
    </source>
</evidence>
<feature type="compositionally biased region" description="Basic residues" evidence="1">
    <location>
        <begin position="142"/>
        <end position="177"/>
    </location>
</feature>
<name>A0A6J4TCZ2_9ACTN</name>
<feature type="compositionally biased region" description="Basic and acidic residues" evidence="1">
    <location>
        <begin position="108"/>
        <end position="119"/>
    </location>
</feature>
<feature type="compositionally biased region" description="Basic residues" evidence="1">
    <location>
        <begin position="188"/>
        <end position="197"/>
    </location>
</feature>
<reference evidence="2" key="1">
    <citation type="submission" date="2020-02" db="EMBL/GenBank/DDBJ databases">
        <authorList>
            <person name="Meier V. D."/>
        </authorList>
    </citation>
    <scope>NUCLEOTIDE SEQUENCE</scope>
    <source>
        <strain evidence="2">AVDCRST_MAG67</strain>
    </source>
</reference>
<feature type="compositionally biased region" description="Basic and acidic residues" evidence="1">
    <location>
        <begin position="225"/>
        <end position="245"/>
    </location>
</feature>
<dbReference type="AlphaFoldDB" id="A0A6J4TCZ2"/>
<protein>
    <submittedName>
        <fullName evidence="2">Uncharacterized protein</fullName>
    </submittedName>
</protein>
<feature type="non-terminal residue" evidence="2">
    <location>
        <position position="300"/>
    </location>
</feature>
<proteinExistence type="predicted"/>
<dbReference type="EMBL" id="CADCVQ010000140">
    <property type="protein sequence ID" value="CAA9520176.1"/>
    <property type="molecule type" value="Genomic_DNA"/>
</dbReference>
<feature type="region of interest" description="Disordered" evidence="1">
    <location>
        <begin position="141"/>
        <end position="205"/>
    </location>
</feature>